<keyword evidence="3 4" id="KW-0067">ATP-binding</keyword>
<accession>A0ABQ6R9U1</accession>
<name>A0ABQ6R9U1_9STAP</name>
<dbReference type="SUPFAM" id="SSF100950">
    <property type="entry name" value="NagB/RpiA/CoA transferase-like"/>
    <property type="match status" value="1"/>
</dbReference>
<dbReference type="Gene3D" id="3.40.50.10420">
    <property type="entry name" value="NagB/RpiA/CoA transferase-like"/>
    <property type="match status" value="1"/>
</dbReference>
<dbReference type="EC" id="6.3.3.2" evidence="4"/>
<keyword evidence="5" id="KW-0436">Ligase</keyword>
<dbReference type="PANTHER" id="PTHR23407:SF1">
    <property type="entry name" value="5-FORMYLTETRAHYDROFOLATE CYCLO-LIGASE"/>
    <property type="match status" value="1"/>
</dbReference>
<dbReference type="Proteomes" id="UP000295735">
    <property type="component" value="Unassembled WGS sequence"/>
</dbReference>
<sequence>MYNMDEVVGMDKKSMRQEKLKFLKETAKYKQEVLLMRKLFQLDAWHKASSIGITLSMTHEINTYEIIKFALVQGKSVYVPHCDYHQKTMDFVKFSSIDELQEDEKGILMVTGARDINNEMDLLIVPGVVFDLKGYRIGYGGGYYDRFLADYKGTAVSLALEGQLAEIAPESFDEPVHQIITEQRILTGVRL</sequence>
<gene>
    <name evidence="5" type="ORF">ERX35_003690</name>
</gene>
<dbReference type="NCBIfam" id="TIGR02727">
    <property type="entry name" value="MTHFS_bact"/>
    <property type="match status" value="1"/>
</dbReference>
<comment type="cofactor">
    <cofactor evidence="4">
        <name>Mg(2+)</name>
        <dbReference type="ChEBI" id="CHEBI:18420"/>
    </cofactor>
</comment>
<reference evidence="5 6" key="1">
    <citation type="submission" date="2019-09" db="EMBL/GenBank/DDBJ databases">
        <authorList>
            <person name="Mazhar S."/>
            <person name="Altermann E."/>
            <person name="Hill C."/>
            <person name="Mcauliffe O."/>
        </authorList>
    </citation>
    <scope>NUCLEOTIDE SEQUENCE [LARGE SCALE GENOMIC DNA]</scope>
    <source>
        <strain evidence="5 6">ATCC 51831</strain>
    </source>
</reference>
<proteinExistence type="inferred from homology"/>
<evidence type="ECO:0000256" key="4">
    <source>
        <dbReference type="RuleBase" id="RU361279"/>
    </source>
</evidence>
<keyword evidence="6" id="KW-1185">Reference proteome</keyword>
<dbReference type="InterPro" id="IPR024185">
    <property type="entry name" value="FTHF_cligase-like_sf"/>
</dbReference>
<dbReference type="PIRSF" id="PIRSF006806">
    <property type="entry name" value="FTHF_cligase"/>
    <property type="match status" value="1"/>
</dbReference>
<evidence type="ECO:0000313" key="5">
    <source>
        <dbReference type="EMBL" id="KAA1040101.1"/>
    </source>
</evidence>
<keyword evidence="2 4" id="KW-0547">Nucleotide-binding</keyword>
<comment type="catalytic activity">
    <reaction evidence="4">
        <text>(6S)-5-formyl-5,6,7,8-tetrahydrofolate + ATP = (6R)-5,10-methenyltetrahydrofolate + ADP + phosphate</text>
        <dbReference type="Rhea" id="RHEA:10488"/>
        <dbReference type="ChEBI" id="CHEBI:30616"/>
        <dbReference type="ChEBI" id="CHEBI:43474"/>
        <dbReference type="ChEBI" id="CHEBI:57455"/>
        <dbReference type="ChEBI" id="CHEBI:57457"/>
        <dbReference type="ChEBI" id="CHEBI:456216"/>
        <dbReference type="EC" id="6.3.3.2"/>
    </reaction>
</comment>
<evidence type="ECO:0000313" key="6">
    <source>
        <dbReference type="Proteomes" id="UP000295735"/>
    </source>
</evidence>
<comment type="similarity">
    <text evidence="1 4">Belongs to the 5-formyltetrahydrofolate cyclo-ligase family.</text>
</comment>
<dbReference type="PANTHER" id="PTHR23407">
    <property type="entry name" value="ATPASE INHIBITOR/5-FORMYLTETRAHYDROFOLATE CYCLO-LIGASE"/>
    <property type="match status" value="1"/>
</dbReference>
<protein>
    <recommendedName>
        <fullName evidence="4">5-formyltetrahydrofolate cyclo-ligase</fullName>
        <ecNumber evidence="4">6.3.3.2</ecNumber>
    </recommendedName>
</protein>
<dbReference type="EMBL" id="SCWC02000002">
    <property type="protein sequence ID" value="KAA1040101.1"/>
    <property type="molecule type" value="Genomic_DNA"/>
</dbReference>
<evidence type="ECO:0000256" key="1">
    <source>
        <dbReference type="ARBA" id="ARBA00010638"/>
    </source>
</evidence>
<dbReference type="Pfam" id="PF01812">
    <property type="entry name" value="5-FTHF_cyc-lig"/>
    <property type="match status" value="1"/>
</dbReference>
<dbReference type="GO" id="GO:0030272">
    <property type="term" value="F:5-formyltetrahydrofolate cyclo-ligase activity"/>
    <property type="evidence" value="ECO:0007669"/>
    <property type="project" value="UniProtKB-EC"/>
</dbReference>
<dbReference type="InterPro" id="IPR037171">
    <property type="entry name" value="NagB/RpiA_transferase-like"/>
</dbReference>
<dbReference type="InterPro" id="IPR002698">
    <property type="entry name" value="FTHF_cligase"/>
</dbReference>
<comment type="caution">
    <text evidence="5">The sequence shown here is derived from an EMBL/GenBank/DDBJ whole genome shotgun (WGS) entry which is preliminary data.</text>
</comment>
<evidence type="ECO:0000256" key="2">
    <source>
        <dbReference type="ARBA" id="ARBA00022741"/>
    </source>
</evidence>
<keyword evidence="4" id="KW-0479">Metal-binding</keyword>
<evidence type="ECO:0000256" key="3">
    <source>
        <dbReference type="ARBA" id="ARBA00022840"/>
    </source>
</evidence>
<keyword evidence="4" id="KW-0460">Magnesium</keyword>
<organism evidence="5 6">
    <name type="scientific">Macrococcus equipercicus</name>
    <dbReference type="NCBI Taxonomy" id="69967"/>
    <lineage>
        <taxon>Bacteria</taxon>
        <taxon>Bacillati</taxon>
        <taxon>Bacillota</taxon>
        <taxon>Bacilli</taxon>
        <taxon>Bacillales</taxon>
        <taxon>Staphylococcaceae</taxon>
        <taxon>Macrococcus</taxon>
    </lineage>
</organism>